<dbReference type="PANTHER" id="PTHR46661">
    <property type="entry name" value="E3 UBIQUITIN-PROTEIN LIGASE ZNRF1-LIKE PROTEIN"/>
    <property type="match status" value="1"/>
</dbReference>
<feature type="compositionally biased region" description="Low complexity" evidence="12">
    <location>
        <begin position="190"/>
        <end position="214"/>
    </location>
</feature>
<evidence type="ECO:0000256" key="6">
    <source>
        <dbReference type="ARBA" id="ARBA00022723"/>
    </source>
</evidence>
<evidence type="ECO:0000256" key="12">
    <source>
        <dbReference type="SAM" id="MobiDB-lite"/>
    </source>
</evidence>
<feature type="compositionally biased region" description="Polar residues" evidence="12">
    <location>
        <begin position="403"/>
        <end position="420"/>
    </location>
</feature>
<evidence type="ECO:0000256" key="11">
    <source>
        <dbReference type="PROSITE-ProRule" id="PRU00091"/>
    </source>
</evidence>
<dbReference type="InterPro" id="IPR011011">
    <property type="entry name" value="Znf_FYVE_PHD"/>
</dbReference>
<evidence type="ECO:0000256" key="7">
    <source>
        <dbReference type="ARBA" id="ARBA00022771"/>
    </source>
</evidence>
<dbReference type="PANTHER" id="PTHR46661:SF4">
    <property type="entry name" value="RING-TYPE DOMAIN-CONTAINING PROTEIN"/>
    <property type="match status" value="1"/>
</dbReference>
<protein>
    <recommendedName>
        <fullName evidence="4">RING-type E3 ubiquitin transferase</fullName>
        <ecNumber evidence="4">2.3.2.27</ecNumber>
    </recommendedName>
</protein>
<keyword evidence="6" id="KW-0479">Metal-binding</keyword>
<comment type="catalytic activity">
    <reaction evidence="1">
        <text>S-ubiquitinyl-[E2 ubiquitin-conjugating enzyme]-L-cysteine + [acceptor protein]-L-lysine = [E2 ubiquitin-conjugating enzyme]-L-cysteine + N(6)-ubiquitinyl-[acceptor protein]-L-lysine.</text>
        <dbReference type="EC" id="2.3.2.27"/>
    </reaction>
</comment>
<name>A0A5N6KGT9_MONLA</name>
<keyword evidence="7 11" id="KW-0863">Zinc-finger</keyword>
<evidence type="ECO:0000313" key="15">
    <source>
        <dbReference type="Proteomes" id="UP000326757"/>
    </source>
</evidence>
<accession>A0A5N6KGT9</accession>
<feature type="region of interest" description="Disordered" evidence="12">
    <location>
        <begin position="465"/>
        <end position="487"/>
    </location>
</feature>
<dbReference type="Gene3D" id="3.30.40.10">
    <property type="entry name" value="Zinc/RING finger domain, C3HC4 (zinc finger)"/>
    <property type="match status" value="1"/>
</dbReference>
<dbReference type="InterPro" id="IPR051878">
    <property type="entry name" value="ZNRF_ubiq-protein_ligase"/>
</dbReference>
<evidence type="ECO:0000313" key="14">
    <source>
        <dbReference type="EMBL" id="KAB8302868.1"/>
    </source>
</evidence>
<dbReference type="GO" id="GO:0016020">
    <property type="term" value="C:membrane"/>
    <property type="evidence" value="ECO:0007669"/>
    <property type="project" value="UniProtKB-SubCell"/>
</dbReference>
<dbReference type="CDD" id="cd15737">
    <property type="entry name" value="FYVE2_Vac1p_like"/>
    <property type="match status" value="1"/>
</dbReference>
<feature type="compositionally biased region" description="Polar residues" evidence="12">
    <location>
        <begin position="56"/>
        <end position="67"/>
    </location>
</feature>
<evidence type="ECO:0000256" key="3">
    <source>
        <dbReference type="ARBA" id="ARBA00004906"/>
    </source>
</evidence>
<evidence type="ECO:0000259" key="13">
    <source>
        <dbReference type="PROSITE" id="PS50178"/>
    </source>
</evidence>
<evidence type="ECO:0000256" key="10">
    <source>
        <dbReference type="ARBA" id="ARBA00023136"/>
    </source>
</evidence>
<comment type="pathway">
    <text evidence="3">Protein modification; protein ubiquitination.</text>
</comment>
<keyword evidence="15" id="KW-1185">Reference proteome</keyword>
<dbReference type="GO" id="GO:0070936">
    <property type="term" value="P:protein K48-linked ubiquitination"/>
    <property type="evidence" value="ECO:0007669"/>
    <property type="project" value="TreeGrafter"/>
</dbReference>
<evidence type="ECO:0000256" key="8">
    <source>
        <dbReference type="ARBA" id="ARBA00022786"/>
    </source>
</evidence>
<feature type="compositionally biased region" description="Basic and acidic residues" evidence="12">
    <location>
        <begin position="393"/>
        <end position="402"/>
    </location>
</feature>
<dbReference type="GO" id="GO:0008270">
    <property type="term" value="F:zinc ion binding"/>
    <property type="evidence" value="ECO:0007669"/>
    <property type="project" value="UniProtKB-KW"/>
</dbReference>
<dbReference type="InterPro" id="IPR013083">
    <property type="entry name" value="Znf_RING/FYVE/PHD"/>
</dbReference>
<feature type="region of interest" description="Disordered" evidence="12">
    <location>
        <begin position="393"/>
        <end position="422"/>
    </location>
</feature>
<comment type="subcellular location">
    <subcellularLocation>
        <location evidence="2">Membrane</location>
    </subcellularLocation>
</comment>
<dbReference type="EMBL" id="VIGI01000003">
    <property type="protein sequence ID" value="KAB8302868.1"/>
    <property type="molecule type" value="Genomic_DNA"/>
</dbReference>
<dbReference type="OrthoDB" id="660555at2759"/>
<comment type="caution">
    <text evidence="14">The sequence shown here is derived from an EMBL/GenBank/DDBJ whole genome shotgun (WGS) entry which is preliminary data.</text>
</comment>
<keyword evidence="10" id="KW-0472">Membrane</keyword>
<feature type="compositionally biased region" description="Polar residues" evidence="12">
    <location>
        <begin position="220"/>
        <end position="230"/>
    </location>
</feature>
<dbReference type="GO" id="GO:0005737">
    <property type="term" value="C:cytoplasm"/>
    <property type="evidence" value="ECO:0007669"/>
    <property type="project" value="TreeGrafter"/>
</dbReference>
<evidence type="ECO:0000256" key="9">
    <source>
        <dbReference type="ARBA" id="ARBA00022833"/>
    </source>
</evidence>
<feature type="compositionally biased region" description="Polar residues" evidence="12">
    <location>
        <begin position="237"/>
        <end position="251"/>
    </location>
</feature>
<feature type="compositionally biased region" description="Low complexity" evidence="12">
    <location>
        <begin position="113"/>
        <end position="129"/>
    </location>
</feature>
<feature type="compositionally biased region" description="Polar residues" evidence="12">
    <location>
        <begin position="149"/>
        <end position="165"/>
    </location>
</feature>
<dbReference type="PROSITE" id="PS50178">
    <property type="entry name" value="ZF_FYVE"/>
    <property type="match status" value="1"/>
</dbReference>
<evidence type="ECO:0000256" key="1">
    <source>
        <dbReference type="ARBA" id="ARBA00000900"/>
    </source>
</evidence>
<feature type="compositionally biased region" description="Low complexity" evidence="12">
    <location>
        <begin position="546"/>
        <end position="563"/>
    </location>
</feature>
<keyword evidence="5" id="KW-0808">Transferase</keyword>
<dbReference type="AlphaFoldDB" id="A0A5N6KGT9"/>
<evidence type="ECO:0000256" key="2">
    <source>
        <dbReference type="ARBA" id="ARBA00004370"/>
    </source>
</evidence>
<dbReference type="SUPFAM" id="SSF57903">
    <property type="entry name" value="FYVE/PHD zinc finger"/>
    <property type="match status" value="1"/>
</dbReference>
<dbReference type="GO" id="GO:0043161">
    <property type="term" value="P:proteasome-mediated ubiquitin-dependent protein catabolic process"/>
    <property type="evidence" value="ECO:0007669"/>
    <property type="project" value="TreeGrafter"/>
</dbReference>
<feature type="region of interest" description="Disordered" evidence="12">
    <location>
        <begin position="546"/>
        <end position="604"/>
    </location>
</feature>
<keyword evidence="9" id="KW-0862">Zinc</keyword>
<dbReference type="InterPro" id="IPR000306">
    <property type="entry name" value="Znf_FYVE"/>
</dbReference>
<dbReference type="GO" id="GO:0061630">
    <property type="term" value="F:ubiquitin protein ligase activity"/>
    <property type="evidence" value="ECO:0007669"/>
    <property type="project" value="UniProtKB-EC"/>
</dbReference>
<feature type="domain" description="FYVE-type" evidence="13">
    <location>
        <begin position="269"/>
        <end position="310"/>
    </location>
</feature>
<feature type="compositionally biased region" description="Polar residues" evidence="12">
    <location>
        <begin position="78"/>
        <end position="92"/>
    </location>
</feature>
<dbReference type="SMART" id="SM00064">
    <property type="entry name" value="FYVE"/>
    <property type="match status" value="1"/>
</dbReference>
<organism evidence="14 15">
    <name type="scientific">Monilinia laxa</name>
    <name type="common">Brown rot fungus</name>
    <name type="synonym">Sclerotinia laxa</name>
    <dbReference type="NCBI Taxonomy" id="61186"/>
    <lineage>
        <taxon>Eukaryota</taxon>
        <taxon>Fungi</taxon>
        <taxon>Dikarya</taxon>
        <taxon>Ascomycota</taxon>
        <taxon>Pezizomycotina</taxon>
        <taxon>Leotiomycetes</taxon>
        <taxon>Helotiales</taxon>
        <taxon>Sclerotiniaceae</taxon>
        <taxon>Monilinia</taxon>
    </lineage>
</organism>
<dbReference type="InterPro" id="IPR017455">
    <property type="entry name" value="Znf_FYVE-rel"/>
</dbReference>
<dbReference type="Proteomes" id="UP000326757">
    <property type="component" value="Unassembled WGS sequence"/>
</dbReference>
<dbReference type="EC" id="2.3.2.27" evidence="4"/>
<gene>
    <name evidence="14" type="ORF">EYC80_006199</name>
</gene>
<keyword evidence="8" id="KW-0833">Ubl conjugation pathway</keyword>
<reference evidence="14 15" key="1">
    <citation type="submission" date="2019-06" db="EMBL/GenBank/DDBJ databases">
        <title>Genome Sequence of the Brown Rot Fungal Pathogen Monilinia laxa.</title>
        <authorList>
            <person name="De Miccolis Angelini R.M."/>
            <person name="Landi L."/>
            <person name="Abate D."/>
            <person name="Pollastro S."/>
            <person name="Romanazzi G."/>
            <person name="Faretra F."/>
        </authorList>
    </citation>
    <scope>NUCLEOTIDE SEQUENCE [LARGE SCALE GENOMIC DNA]</scope>
    <source>
        <strain evidence="14 15">Mlax316</strain>
    </source>
</reference>
<evidence type="ECO:0000256" key="4">
    <source>
        <dbReference type="ARBA" id="ARBA00012483"/>
    </source>
</evidence>
<feature type="compositionally biased region" description="Polar residues" evidence="12">
    <location>
        <begin position="594"/>
        <end position="604"/>
    </location>
</feature>
<feature type="region of interest" description="Disordered" evidence="12">
    <location>
        <begin position="1"/>
        <end position="255"/>
    </location>
</feature>
<sequence length="743" mass="81128">MDDQWVTSAAGPSSPSSTNVPEGQPLKSPSNFPRSHFYTEGSDSGEDSHMVGFVGPSSSEDNFNSQVMVGPGEDSEAATESQVNSRSNSQTEIEGDISALEVALDDQATVRMSLGSDTSGSSEGSSVSSDEPRQTSSLGKAPIREESSSHSASTAGYQADMSTTLDGVPSLASNSRRNTSSSRFDRRYSYHSLSSRRTSTQSTQSRRTSASQISLAEQPLRSSANPTNSSSDEDGTPTISRSSEGVLQQQARGRETLHGEVIVPRWQPDSEVTQCPICSTSFGWLSRKHHCRKCGRVVCNSCSPHRITIPYQYIVQPPDHPSPYNSTAYNRLHDPQGEGRTNTSEFGGGDRVRLSALSLNLGTTLYIMAGHKVSIVPTTSSPGSLPAESRFRLADHRSHTVREQSSSSRHSGTGTNSNPRTAEEFQSWYRERAALGSGQSTRSRSSTVAVVGRDATEDMRTFLRNFRGPSPSLQNAPDAPTSTAGRRHAVPVEDLRTRPLPRTPQIREEDECPICHRELPSSSLANAETLRSEHIISCIERTTSRISTRTPTSTPAPPIASTTHPVLPVTLPSNQPSSSRASASSTPGLPPLISTLSSGPSQPRRTGVFPYIATEKDCQDDAECQICLEEYEPGLEMGRLECFYVVIEDGFWDDCMTKNHGMGVQCNSLIFHSSPHPCKTKTSMRFVALTEWIYIGHGVYRRLRLRLRVDSSSSRSKYILSRRTHLEKIYGYLDDPIAFVPKI</sequence>
<feature type="compositionally biased region" description="Polar residues" evidence="12">
    <location>
        <begin position="471"/>
        <end position="484"/>
    </location>
</feature>
<dbReference type="Pfam" id="PF01363">
    <property type="entry name" value="FYVE"/>
    <property type="match status" value="1"/>
</dbReference>
<proteinExistence type="predicted"/>
<feature type="compositionally biased region" description="Low complexity" evidence="12">
    <location>
        <begin position="7"/>
        <end position="18"/>
    </location>
</feature>
<evidence type="ECO:0000256" key="5">
    <source>
        <dbReference type="ARBA" id="ARBA00022679"/>
    </source>
</evidence>
<feature type="compositionally biased region" description="Low complexity" evidence="12">
    <location>
        <begin position="173"/>
        <end position="182"/>
    </location>
</feature>